<dbReference type="EMBL" id="JALLAZ020001405">
    <property type="protein sequence ID" value="KAL3775621.1"/>
    <property type="molecule type" value="Genomic_DNA"/>
</dbReference>
<evidence type="ECO:0000313" key="2">
    <source>
        <dbReference type="Proteomes" id="UP001530315"/>
    </source>
</evidence>
<protein>
    <submittedName>
        <fullName evidence="1">Uncharacterized protein</fullName>
    </submittedName>
</protein>
<evidence type="ECO:0000313" key="1">
    <source>
        <dbReference type="EMBL" id="KAL3775621.1"/>
    </source>
</evidence>
<accession>A0ABD3NI03</accession>
<dbReference type="AlphaFoldDB" id="A0ABD3NI03"/>
<dbReference type="Proteomes" id="UP001530315">
    <property type="component" value="Unassembled WGS sequence"/>
</dbReference>
<proteinExistence type="predicted"/>
<organism evidence="1 2">
    <name type="scientific">Stephanodiscus triporus</name>
    <dbReference type="NCBI Taxonomy" id="2934178"/>
    <lineage>
        <taxon>Eukaryota</taxon>
        <taxon>Sar</taxon>
        <taxon>Stramenopiles</taxon>
        <taxon>Ochrophyta</taxon>
        <taxon>Bacillariophyta</taxon>
        <taxon>Coscinodiscophyceae</taxon>
        <taxon>Thalassiosirophycidae</taxon>
        <taxon>Stephanodiscales</taxon>
        <taxon>Stephanodiscaceae</taxon>
        <taxon>Stephanodiscus</taxon>
    </lineage>
</organism>
<sequence length="66" mass="7564">MVAKNLMAIIFNNVTMLTIDDTPRHYSIACRCSICNTVSERYKIRGGNKSGILNRVKHKKVKQKVR</sequence>
<keyword evidence="2" id="KW-1185">Reference proteome</keyword>
<reference evidence="1 2" key="1">
    <citation type="submission" date="2024-10" db="EMBL/GenBank/DDBJ databases">
        <title>Updated reference genomes for cyclostephanoid diatoms.</title>
        <authorList>
            <person name="Roberts W.R."/>
            <person name="Alverson A.J."/>
        </authorList>
    </citation>
    <scope>NUCLEOTIDE SEQUENCE [LARGE SCALE GENOMIC DNA]</scope>
    <source>
        <strain evidence="1 2">AJA276-08</strain>
    </source>
</reference>
<comment type="caution">
    <text evidence="1">The sequence shown here is derived from an EMBL/GenBank/DDBJ whole genome shotgun (WGS) entry which is preliminary data.</text>
</comment>
<name>A0ABD3NI03_9STRA</name>
<gene>
    <name evidence="1" type="ORF">ACHAW5_007561</name>
</gene>